<evidence type="ECO:0000313" key="2">
    <source>
        <dbReference type="Proteomes" id="UP000276982"/>
    </source>
</evidence>
<organism evidence="1 2">
    <name type="scientific">Lachnoanaerobaculum orale</name>
    <dbReference type="NCBI Taxonomy" id="979627"/>
    <lineage>
        <taxon>Bacteria</taxon>
        <taxon>Bacillati</taxon>
        <taxon>Bacillota</taxon>
        <taxon>Clostridia</taxon>
        <taxon>Lachnospirales</taxon>
        <taxon>Lachnospiraceae</taxon>
        <taxon>Lachnoanaerobaculum</taxon>
    </lineage>
</organism>
<name>A0A3P3Q8U4_9FIRM</name>
<proteinExistence type="predicted"/>
<protein>
    <submittedName>
        <fullName evidence="1">Uncharacterized protein</fullName>
    </submittedName>
</protein>
<gene>
    <name evidence="1" type="ORF">EHW90_07575</name>
</gene>
<reference evidence="1 2" key="1">
    <citation type="submission" date="2018-11" db="EMBL/GenBank/DDBJ databases">
        <title>Genome sequencing of Lachnoanaerobaculum orale DSM 24553T.</title>
        <authorList>
            <person name="Kook J.-K."/>
            <person name="Park S.-N."/>
            <person name="Lim Y.K."/>
        </authorList>
    </citation>
    <scope>NUCLEOTIDE SEQUENCE [LARGE SCALE GENOMIC DNA]</scope>
    <source>
        <strain evidence="1 2">DSM 24553</strain>
    </source>
</reference>
<dbReference type="EMBL" id="RRCM01000001">
    <property type="protein sequence ID" value="RRJ16833.1"/>
    <property type="molecule type" value="Genomic_DNA"/>
</dbReference>
<keyword evidence="2" id="KW-1185">Reference proteome</keyword>
<comment type="caution">
    <text evidence="1">The sequence shown here is derived from an EMBL/GenBank/DDBJ whole genome shotgun (WGS) entry which is preliminary data.</text>
</comment>
<evidence type="ECO:0000313" key="1">
    <source>
        <dbReference type="EMBL" id="RRJ16833.1"/>
    </source>
</evidence>
<accession>A0A3P3Q8U4</accession>
<dbReference type="RefSeq" id="WP_124952236.1">
    <property type="nucleotide sequence ID" value="NZ_RRCM01000001.1"/>
</dbReference>
<dbReference type="AlphaFoldDB" id="A0A3P3Q8U4"/>
<sequence>MKFINYILKIKILKNIRSIIKDRNKKILLKKLKSQQLKDIKFLKNLLIKIFREPKDCFGLDFSDMKEFQIFEKVITSCNKVNYNNREIVMAYVMLHLLERYHRFQYMQLKLLETKEHYIMSNLTKKQYNNKFDYTVRILDVGTGPAPALLAFSDFYDWLKQHKDIRLEIKSDYVENSNSFRNFLHRFTEIALKEGKKYHVPFHHGKHYNIKEYSGNDKYELVIFSNFLTSSNFLKSIETHLNDILNRMTNKSIVVINGGKYNKIYDEINNNFEHNKIKYKQYKGQWKTIFSNSNRIALKKSNDKTGKIVNEYYRELKQLLSAKGVYDKLPEKAKQLIDNGSKSGDSSIWYLLAYQKRSYDVNQLKKIK</sequence>
<dbReference type="Proteomes" id="UP000276982">
    <property type="component" value="Unassembled WGS sequence"/>
</dbReference>